<evidence type="ECO:0000313" key="3">
    <source>
        <dbReference type="Proteomes" id="UP000825935"/>
    </source>
</evidence>
<accession>A0A8T2UQN3</accession>
<feature type="region of interest" description="Disordered" evidence="1">
    <location>
        <begin position="971"/>
        <end position="1036"/>
    </location>
</feature>
<dbReference type="OrthoDB" id="2020180at2759"/>
<organism evidence="2 3">
    <name type="scientific">Ceratopteris richardii</name>
    <name type="common">Triangle waterfern</name>
    <dbReference type="NCBI Taxonomy" id="49495"/>
    <lineage>
        <taxon>Eukaryota</taxon>
        <taxon>Viridiplantae</taxon>
        <taxon>Streptophyta</taxon>
        <taxon>Embryophyta</taxon>
        <taxon>Tracheophyta</taxon>
        <taxon>Polypodiopsida</taxon>
        <taxon>Polypodiidae</taxon>
        <taxon>Polypodiales</taxon>
        <taxon>Pteridineae</taxon>
        <taxon>Pteridaceae</taxon>
        <taxon>Parkerioideae</taxon>
        <taxon>Ceratopteris</taxon>
    </lineage>
</organism>
<sequence length="1480" mass="162198">MSMNGTAVLDSVELHIFPPHSRCELLISANGITEKLASGFVKPFLTHLRTLEEQIAQGHSLLKLECPESSGTRSWFTKGTLERFVRFVSTPNILERIKSVEDELVQLEEVRTIQASSLFQGEGVPVGLGQPLGRIRGKTYSEALDRIEKVKLSRVDGRDAGAETSKVELLRAMDVRILALWQEQNAAFERATAAGFHADNMADLIAFSDHFGAQRFRTACSNFLAVLKNRHERSIRYESLEALRCSKIQQGSVPYVTEKVCQNLDGSKPEGSHLCQGDRTDKSDTIMFENVGGRSREAKGTEMRKRWGPPENIRTELFLSQNETDSASCESSNGGSVECSPEVQRCMKVCIEQESCPSVQRESMTNTTAEADVVLAGYISSLKQSSYMEANEADSLSSQDKVSSSVQSVSVPGNSALEKSSLEKSRAEILNSSSNCVSKCDGRGFDCSDTAVAPGRRLSVQDAISLFENKQRRHSVDSVAKRRIIKQEPDRRTSLEVEGTSPKCWDSRKDPETIGLQLCGLSCKSGIAIMGMECSLDAPVNSIEVSHESIQGRYIGSKVHSISGAFDKASSCVQLQPSASSLIPNSVEATTKKHSEGNHPSERQLKGQLKGAVLETAPSVKDVESNQLCVGEPIVYSKTDCLDRTGPANAIYFVEHKRKESAGCVLDDSREVLSPLGIEDLSTGLQKSLGEGSSYSLNTDAVKFVESRSIEPEISELVARAHKSDYLGPKLEMESATELERQEINQIENIIVSSDLPLEHSHNTDSLERSSGSSLDQDMQSLCVMAEDERCMNGKDADGPKGRLYEQYRKLRDAKLKDQDSMRAEREAKLKMMEETLRRRKAEMDIQTTRLSRNICSQSFTMKLDDTAADTEAKKLAGKDQVKPMMVSSSSPLPSRKETVSTLKPQSARKPGPVSQKGATPPRNSNKLIPSVSPRMSSRSSAMGVNIHKTTAASKGDNPLTKSVPCFANMRKENTKPSSGGSLRSSRVHPKKADPGGAPGVFGTPPLESNGNGNVPACSNFSRSVTSKEEPRNRSTLLRKSCANMNDLKALSTSIDDGNCKSKRDKIVDSVTNNKLRQSTVGSFQEGKPFLRKGCGSGPGSLTHTLRSKGISSVNVAKISNGEADAEALQNKICSENETAQEIHDKSIAGNLLKAEKMDVKDDDDLIPVNQIDVQQSETSILCEDNSEMRLDESIKVDTSAHSDALPCCVTDIQEIHDSVSSLIDNEMLNDSPVLPKSILNSNFISETAGLNSEENAKSLSHSDEDVVESIQIEHVETAPSLMSTSSPLHKTPFASFYHPPLSSLLYSENSSPTTDVKGESTTWNFPRPQPDIRWEALEKATTASQPKEQVRGFKRLLKFGRKNRMSEVAATDCISASTTSGDDEPEVQSHFTDEITSRRRLPERRYNDDEFGSTSQAEEEKSAYCLRSSIPNPPANFRLRDDHISTSTMLRAPRSFFSLSSFRSKGGECKLRSRDPAHA</sequence>
<feature type="compositionally biased region" description="Polar residues" evidence="1">
    <location>
        <begin position="976"/>
        <end position="985"/>
    </location>
</feature>
<keyword evidence="3" id="KW-1185">Reference proteome</keyword>
<evidence type="ECO:0000313" key="2">
    <source>
        <dbReference type="EMBL" id="KAH7436063.1"/>
    </source>
</evidence>
<feature type="region of interest" description="Disordered" evidence="1">
    <location>
        <begin position="876"/>
        <end position="943"/>
    </location>
</feature>
<dbReference type="PANTHER" id="PTHR31008:SF2">
    <property type="entry name" value="COP1-INTERACTING PROTEIN-LIKE PROTEIN"/>
    <property type="match status" value="1"/>
</dbReference>
<dbReference type="PANTHER" id="PTHR31008">
    <property type="entry name" value="COP1-INTERACTING PROTEIN-RELATED"/>
    <property type="match status" value="1"/>
</dbReference>
<feature type="compositionally biased region" description="Low complexity" evidence="1">
    <location>
        <begin position="397"/>
        <end position="411"/>
    </location>
</feature>
<feature type="compositionally biased region" description="Polar residues" evidence="1">
    <location>
        <begin position="1007"/>
        <end position="1025"/>
    </location>
</feature>
<dbReference type="EMBL" id="CM035410">
    <property type="protein sequence ID" value="KAH7436063.1"/>
    <property type="molecule type" value="Genomic_DNA"/>
</dbReference>
<feature type="region of interest" description="Disordered" evidence="1">
    <location>
        <begin position="397"/>
        <end position="422"/>
    </location>
</feature>
<gene>
    <name evidence="2" type="ORF">KP509_05G000600</name>
</gene>
<proteinExistence type="predicted"/>
<feature type="region of interest" description="Disordered" evidence="1">
    <location>
        <begin position="1377"/>
        <end position="1428"/>
    </location>
</feature>
<reference evidence="2" key="1">
    <citation type="submission" date="2021-08" db="EMBL/GenBank/DDBJ databases">
        <title>WGS assembly of Ceratopteris richardii.</title>
        <authorList>
            <person name="Marchant D.B."/>
            <person name="Chen G."/>
            <person name="Jenkins J."/>
            <person name="Shu S."/>
            <person name="Leebens-Mack J."/>
            <person name="Grimwood J."/>
            <person name="Schmutz J."/>
            <person name="Soltis P."/>
            <person name="Soltis D."/>
            <person name="Chen Z.-H."/>
        </authorList>
    </citation>
    <scope>NUCLEOTIDE SEQUENCE</scope>
    <source>
        <strain evidence="2">Whitten #5841</strain>
        <tissue evidence="2">Leaf</tissue>
    </source>
</reference>
<name>A0A8T2UQN3_CERRI</name>
<evidence type="ECO:0000256" key="1">
    <source>
        <dbReference type="SAM" id="MobiDB-lite"/>
    </source>
</evidence>
<comment type="caution">
    <text evidence="2">The sequence shown here is derived from an EMBL/GenBank/DDBJ whole genome shotgun (WGS) entry which is preliminary data.</text>
</comment>
<feature type="compositionally biased region" description="Low complexity" evidence="1">
    <location>
        <begin position="930"/>
        <end position="941"/>
    </location>
</feature>
<protein>
    <submittedName>
        <fullName evidence="2">Uncharacterized protein</fullName>
    </submittedName>
</protein>
<dbReference type="Proteomes" id="UP000825935">
    <property type="component" value="Chromosome 5"/>
</dbReference>